<gene>
    <name evidence="1" type="ORF">CEQ21_07700</name>
</gene>
<name>A0A553SQH5_NIACI</name>
<keyword evidence="1" id="KW-0614">Plasmid</keyword>
<protein>
    <submittedName>
        <fullName evidence="1">Uncharacterized protein</fullName>
    </submittedName>
</protein>
<comment type="caution">
    <text evidence="1">The sequence shown here is derived from an EMBL/GenBank/DDBJ whole genome shotgun (WGS) entry which is preliminary data.</text>
</comment>
<dbReference type="Proteomes" id="UP000319837">
    <property type="component" value="Plasmid unnamed2"/>
</dbReference>
<reference evidence="1" key="1">
    <citation type="submission" date="2018-10" db="EMBL/GenBank/DDBJ databases">
        <title>FDA dAtabase for Regulatory Grade micrObial Sequences (FDA-ARGOS): Supporting development and validation of Infectious Disease Dx tests.</title>
        <authorList>
            <person name="Minogue T."/>
            <person name="Wolcott M."/>
            <person name="Wasieloski L."/>
            <person name="Aguilar W."/>
            <person name="Moore D."/>
            <person name="Tallon L.J."/>
            <person name="Sadzewicz L."/>
            <person name="Sengamalay N."/>
            <person name="Ott S."/>
            <person name="Godinez A."/>
            <person name="Nagaraj S."/>
            <person name="Vavikolanu K."/>
            <person name="Vyas G."/>
            <person name="Nadendla S."/>
            <person name="Aluvathingal J."/>
            <person name="Sichtig H."/>
        </authorList>
    </citation>
    <scope>NUCLEOTIDE SEQUENCE</scope>
    <source>
        <strain evidence="1">FDAARGOS_343</strain>
        <plasmid evidence="1">unnamed2</plasmid>
    </source>
</reference>
<organism evidence="1">
    <name type="scientific">Niallia circulans</name>
    <name type="common">Bacillus circulans</name>
    <dbReference type="NCBI Taxonomy" id="1397"/>
    <lineage>
        <taxon>Bacteria</taxon>
        <taxon>Bacillati</taxon>
        <taxon>Bacillota</taxon>
        <taxon>Bacilli</taxon>
        <taxon>Bacillales</taxon>
        <taxon>Bacillaceae</taxon>
        <taxon>Niallia</taxon>
    </lineage>
</organism>
<dbReference type="AlphaFoldDB" id="A0A553SQH5"/>
<sequence length="86" mass="9959">MKNLYSITDLLQDLQVVVDYNYCQLEKVDGDQSNANIITLFDEEEGVSIFDPFLCTTLMNKVDPLTYGRENLEQMISEYRLLLVSE</sequence>
<dbReference type="EMBL" id="RIBP01000003">
    <property type="protein sequence ID" value="TRZ39243.1"/>
    <property type="molecule type" value="Genomic_DNA"/>
</dbReference>
<dbReference type="RefSeq" id="WP_185762823.1">
    <property type="nucleotide sequence ID" value="NZ_CM017506.1"/>
</dbReference>
<accession>A0A553SQH5</accession>
<geneLocation type="plasmid" evidence="1">
    <name>unnamed2</name>
</geneLocation>
<evidence type="ECO:0000313" key="1">
    <source>
        <dbReference type="EMBL" id="TRZ39243.1"/>
    </source>
</evidence>
<proteinExistence type="predicted"/>